<name>A0A3A9ZIE0_9ACTN</name>
<feature type="binding site" evidence="7">
    <location>
        <position position="225"/>
    </location>
    <ligand>
        <name>FMN</name>
        <dbReference type="ChEBI" id="CHEBI:58210"/>
    </ligand>
</feature>
<dbReference type="InterPro" id="IPR008259">
    <property type="entry name" value="FMN_hydac_DH_AS"/>
</dbReference>
<dbReference type="Proteomes" id="UP000272474">
    <property type="component" value="Unassembled WGS sequence"/>
</dbReference>
<dbReference type="RefSeq" id="WP_120674764.1">
    <property type="nucleotide sequence ID" value="NZ_RBAL01000001.1"/>
</dbReference>
<dbReference type="InterPro" id="IPR012133">
    <property type="entry name" value="Alpha-hydoxy_acid_DH_FMN"/>
</dbReference>
<dbReference type="AlphaFoldDB" id="A0A3A9ZIE0"/>
<dbReference type="InterPro" id="IPR037396">
    <property type="entry name" value="FMN_HAD"/>
</dbReference>
<keyword evidence="10" id="KW-1185">Reference proteome</keyword>
<dbReference type="Gene3D" id="3.20.20.70">
    <property type="entry name" value="Aldolase class I"/>
    <property type="match status" value="1"/>
</dbReference>
<evidence type="ECO:0000256" key="6">
    <source>
        <dbReference type="PIRSR" id="PIRSR000138-1"/>
    </source>
</evidence>
<protein>
    <submittedName>
        <fullName evidence="9">Alpha-hydroxy-acid oxidizing protein</fullName>
    </submittedName>
</protein>
<dbReference type="PROSITE" id="PS00557">
    <property type="entry name" value="FMN_HYDROXY_ACID_DH_1"/>
    <property type="match status" value="1"/>
</dbReference>
<evidence type="ECO:0000256" key="2">
    <source>
        <dbReference type="ARBA" id="ARBA00022630"/>
    </source>
</evidence>
<dbReference type="EMBL" id="RBAL01000001">
    <property type="protein sequence ID" value="RKN47016.1"/>
    <property type="molecule type" value="Genomic_DNA"/>
</dbReference>
<sequence>MNGTGNPVVSDQLRRARETLPAEVFAYIESGSFGEESAREAAGAWARYRFLPHALRDVRRVDTSVRLLGSTFASPIAAAPSAFHALAHPRGEAASRAAFGKDGSLFIASVRSSLPLARIAEAGAGDWWYQTFAMRDPGPALDLVAQARDLGATAVVLTGDTPVVGPKYRVAGRRIRVPDEQFFSNVPAGPGADQRDFPPLEESPAATVAYIRRLRAACGLPVLVKGVLRPDDALRVLDAGAAGVIVSNHGGRQCGRAVSTAEALPAVAAAVGGRAPVLVDGGIRSGVDAAAALALGASMVLIGRPVLWALAAGGEDAVLGLLAALRGELEQMLALLGVPDLAALTPGLLRSQGRAEDLLPAEAGRWAAPPMPT</sequence>
<accession>A0A3A9ZIE0</accession>
<dbReference type="GO" id="GO:0010181">
    <property type="term" value="F:FMN binding"/>
    <property type="evidence" value="ECO:0007669"/>
    <property type="project" value="InterPro"/>
</dbReference>
<dbReference type="PANTHER" id="PTHR10578:SF107">
    <property type="entry name" value="2-HYDROXYACID OXIDASE 1"/>
    <property type="match status" value="1"/>
</dbReference>
<evidence type="ECO:0000259" key="8">
    <source>
        <dbReference type="PROSITE" id="PS51349"/>
    </source>
</evidence>
<feature type="binding site" evidence="7">
    <location>
        <position position="247"/>
    </location>
    <ligand>
        <name>FMN</name>
        <dbReference type="ChEBI" id="CHEBI:58210"/>
    </ligand>
</feature>
<feature type="binding site" evidence="7">
    <location>
        <position position="158"/>
    </location>
    <ligand>
        <name>FMN</name>
        <dbReference type="ChEBI" id="CHEBI:58210"/>
    </ligand>
</feature>
<dbReference type="Pfam" id="PF01070">
    <property type="entry name" value="FMN_dh"/>
    <property type="match status" value="1"/>
</dbReference>
<feature type="binding site" evidence="7">
    <location>
        <position position="252"/>
    </location>
    <ligand>
        <name>glyoxylate</name>
        <dbReference type="ChEBI" id="CHEBI:36655"/>
    </ligand>
</feature>
<evidence type="ECO:0000313" key="9">
    <source>
        <dbReference type="EMBL" id="RKN47016.1"/>
    </source>
</evidence>
<evidence type="ECO:0000256" key="7">
    <source>
        <dbReference type="PIRSR" id="PIRSR000138-2"/>
    </source>
</evidence>
<keyword evidence="3 7" id="KW-0288">FMN</keyword>
<feature type="binding site" evidence="7">
    <location>
        <begin position="80"/>
        <end position="82"/>
    </location>
    <ligand>
        <name>FMN</name>
        <dbReference type="ChEBI" id="CHEBI:58210"/>
    </ligand>
</feature>
<feature type="binding site" evidence="7">
    <location>
        <begin position="303"/>
        <end position="304"/>
    </location>
    <ligand>
        <name>FMN</name>
        <dbReference type="ChEBI" id="CHEBI:58210"/>
    </ligand>
</feature>
<dbReference type="OrthoDB" id="9770452at2"/>
<dbReference type="PROSITE" id="PS51349">
    <property type="entry name" value="FMN_HYDROXY_ACID_DH_2"/>
    <property type="match status" value="1"/>
</dbReference>
<comment type="cofactor">
    <cofactor evidence="1">
        <name>FMN</name>
        <dbReference type="ChEBI" id="CHEBI:58210"/>
    </cofactor>
</comment>
<comment type="caution">
    <text evidence="9">The sequence shown here is derived from an EMBL/GenBank/DDBJ whole genome shotgun (WGS) entry which is preliminary data.</text>
</comment>
<feature type="active site" description="Proton acceptor" evidence="6">
    <location>
        <position position="249"/>
    </location>
</feature>
<reference evidence="9 10" key="1">
    <citation type="journal article" date="2014" name="Int. J. Syst. Evol. Microbiol.">
        <title>Streptomyces hoynatensis sp. nov., isolated from deep marine sediment.</title>
        <authorList>
            <person name="Veyisoglu A."/>
            <person name="Sahin N."/>
        </authorList>
    </citation>
    <scope>NUCLEOTIDE SEQUENCE [LARGE SCALE GENOMIC DNA]</scope>
    <source>
        <strain evidence="9 10">KCTC 29097</strain>
    </source>
</reference>
<keyword evidence="2 7" id="KW-0285">Flavoprotein</keyword>
<dbReference type="InterPro" id="IPR000262">
    <property type="entry name" value="FMN-dep_DH"/>
</dbReference>
<dbReference type="InterPro" id="IPR013785">
    <property type="entry name" value="Aldolase_TIM"/>
</dbReference>
<feature type="binding site" evidence="7">
    <location>
        <position position="130"/>
    </location>
    <ligand>
        <name>FMN</name>
        <dbReference type="ChEBI" id="CHEBI:58210"/>
    </ligand>
</feature>
<feature type="binding site" evidence="7">
    <location>
        <position position="249"/>
    </location>
    <ligand>
        <name>glyoxylate</name>
        <dbReference type="ChEBI" id="CHEBI:36655"/>
    </ligand>
</feature>
<dbReference type="GO" id="GO:0016491">
    <property type="term" value="F:oxidoreductase activity"/>
    <property type="evidence" value="ECO:0007669"/>
    <property type="project" value="UniProtKB-KW"/>
</dbReference>
<feature type="binding site" evidence="7">
    <location>
        <begin position="280"/>
        <end position="284"/>
    </location>
    <ligand>
        <name>FMN</name>
        <dbReference type="ChEBI" id="CHEBI:58210"/>
    </ligand>
</feature>
<gene>
    <name evidence="9" type="ORF">D7294_02190</name>
</gene>
<feature type="binding site" evidence="7">
    <location>
        <position position="109"/>
    </location>
    <ligand>
        <name>FMN</name>
        <dbReference type="ChEBI" id="CHEBI:58210"/>
    </ligand>
</feature>
<proteinExistence type="inferred from homology"/>
<dbReference type="CDD" id="cd02809">
    <property type="entry name" value="alpha_hydroxyacid_oxid_FMN"/>
    <property type="match status" value="1"/>
</dbReference>
<evidence type="ECO:0000256" key="5">
    <source>
        <dbReference type="ARBA" id="ARBA00024042"/>
    </source>
</evidence>
<dbReference type="PANTHER" id="PTHR10578">
    <property type="entry name" value="S -2-HYDROXY-ACID OXIDASE-RELATED"/>
    <property type="match status" value="1"/>
</dbReference>
<evidence type="ECO:0000313" key="10">
    <source>
        <dbReference type="Proteomes" id="UP000272474"/>
    </source>
</evidence>
<organism evidence="9 10">
    <name type="scientific">Streptomyces hoynatensis</name>
    <dbReference type="NCBI Taxonomy" id="1141874"/>
    <lineage>
        <taxon>Bacteria</taxon>
        <taxon>Bacillati</taxon>
        <taxon>Actinomycetota</taxon>
        <taxon>Actinomycetes</taxon>
        <taxon>Kitasatosporales</taxon>
        <taxon>Streptomycetaceae</taxon>
        <taxon>Streptomyces</taxon>
    </lineage>
</organism>
<dbReference type="PIRSF" id="PIRSF000138">
    <property type="entry name" value="Al-hdrx_acd_dh"/>
    <property type="match status" value="1"/>
</dbReference>
<comment type="similarity">
    <text evidence="5">Belongs to the FMN-dependent alpha-hydroxy acid dehydrogenase family.</text>
</comment>
<evidence type="ECO:0000256" key="3">
    <source>
        <dbReference type="ARBA" id="ARBA00022643"/>
    </source>
</evidence>
<evidence type="ECO:0000256" key="4">
    <source>
        <dbReference type="ARBA" id="ARBA00023002"/>
    </source>
</evidence>
<evidence type="ECO:0000256" key="1">
    <source>
        <dbReference type="ARBA" id="ARBA00001917"/>
    </source>
</evidence>
<feature type="binding site" evidence="7">
    <location>
        <position position="27"/>
    </location>
    <ligand>
        <name>glyoxylate</name>
        <dbReference type="ChEBI" id="CHEBI:36655"/>
    </ligand>
</feature>
<keyword evidence="4" id="KW-0560">Oxidoreductase</keyword>
<dbReference type="SUPFAM" id="SSF51395">
    <property type="entry name" value="FMN-linked oxidoreductases"/>
    <property type="match status" value="1"/>
</dbReference>
<feature type="domain" description="FMN hydroxy acid dehydrogenase" evidence="8">
    <location>
        <begin position="1"/>
        <end position="354"/>
    </location>
</feature>